<evidence type="ECO:0000313" key="2">
    <source>
        <dbReference type="Proteomes" id="UP000075920"/>
    </source>
</evidence>
<protein>
    <submittedName>
        <fullName evidence="1">Uncharacterized protein</fullName>
    </submittedName>
</protein>
<reference evidence="1" key="2">
    <citation type="submission" date="2020-05" db="UniProtKB">
        <authorList>
            <consortium name="EnsemblMetazoa"/>
        </authorList>
    </citation>
    <scope>IDENTIFICATION</scope>
    <source>
        <strain evidence="1">MINIMUS1</strain>
    </source>
</reference>
<evidence type="ECO:0000313" key="1">
    <source>
        <dbReference type="EnsemblMetazoa" id="AMIN014640-PA"/>
    </source>
</evidence>
<accession>A0A182WPP6</accession>
<organism evidence="1 2">
    <name type="scientific">Anopheles minimus</name>
    <dbReference type="NCBI Taxonomy" id="112268"/>
    <lineage>
        <taxon>Eukaryota</taxon>
        <taxon>Metazoa</taxon>
        <taxon>Ecdysozoa</taxon>
        <taxon>Arthropoda</taxon>
        <taxon>Hexapoda</taxon>
        <taxon>Insecta</taxon>
        <taxon>Pterygota</taxon>
        <taxon>Neoptera</taxon>
        <taxon>Endopterygota</taxon>
        <taxon>Diptera</taxon>
        <taxon>Nematocera</taxon>
        <taxon>Culicoidea</taxon>
        <taxon>Culicidae</taxon>
        <taxon>Anophelinae</taxon>
        <taxon>Anopheles</taxon>
    </lineage>
</organism>
<sequence>MQDKQTKKGTNRKGEITPNAILKYIIQIARERERERERKREYSRRQNLFPEPKLPYALNSSTLCANQCYGPKTFPSIGMVSVWKEKWASVNGKCQLFFSITQKAKPYTHSPYTKETNVCAYGISEHTLQH</sequence>
<dbReference type="VEuPathDB" id="VectorBase:AMIN014640"/>
<keyword evidence="2" id="KW-1185">Reference proteome</keyword>
<proteinExistence type="predicted"/>
<dbReference type="Proteomes" id="UP000075920">
    <property type="component" value="Unassembled WGS sequence"/>
</dbReference>
<reference evidence="2" key="1">
    <citation type="submission" date="2013-03" db="EMBL/GenBank/DDBJ databases">
        <title>The Genome Sequence of Anopheles minimus MINIMUS1.</title>
        <authorList>
            <consortium name="The Broad Institute Genomics Platform"/>
            <person name="Neafsey D.E."/>
            <person name="Walton C."/>
            <person name="Walker B."/>
            <person name="Young S.K."/>
            <person name="Zeng Q."/>
            <person name="Gargeya S."/>
            <person name="Fitzgerald M."/>
            <person name="Haas B."/>
            <person name="Abouelleil A."/>
            <person name="Allen A.W."/>
            <person name="Alvarado L."/>
            <person name="Arachchi H.M."/>
            <person name="Berlin A.M."/>
            <person name="Chapman S.B."/>
            <person name="Gainer-Dewar J."/>
            <person name="Goldberg J."/>
            <person name="Griggs A."/>
            <person name="Gujja S."/>
            <person name="Hansen M."/>
            <person name="Howarth C."/>
            <person name="Imamovic A."/>
            <person name="Ireland A."/>
            <person name="Larimer J."/>
            <person name="McCowan C."/>
            <person name="Murphy C."/>
            <person name="Pearson M."/>
            <person name="Poon T.W."/>
            <person name="Priest M."/>
            <person name="Roberts A."/>
            <person name="Saif S."/>
            <person name="Shea T."/>
            <person name="Sisk P."/>
            <person name="Sykes S."/>
            <person name="Wortman J."/>
            <person name="Nusbaum C."/>
            <person name="Birren B."/>
        </authorList>
    </citation>
    <scope>NUCLEOTIDE SEQUENCE [LARGE SCALE GENOMIC DNA]</scope>
    <source>
        <strain evidence="2">MINIMUS1</strain>
    </source>
</reference>
<dbReference type="AlphaFoldDB" id="A0A182WPP6"/>
<name>A0A182WPP6_9DIPT</name>
<dbReference type="EnsemblMetazoa" id="AMIN014640-RA">
    <property type="protein sequence ID" value="AMIN014640-PA"/>
    <property type="gene ID" value="AMIN014640"/>
</dbReference>